<organism evidence="1 2">
    <name type="scientific">Lentinula detonsa</name>
    <dbReference type="NCBI Taxonomy" id="2804962"/>
    <lineage>
        <taxon>Eukaryota</taxon>
        <taxon>Fungi</taxon>
        <taxon>Dikarya</taxon>
        <taxon>Basidiomycota</taxon>
        <taxon>Agaricomycotina</taxon>
        <taxon>Agaricomycetes</taxon>
        <taxon>Agaricomycetidae</taxon>
        <taxon>Agaricales</taxon>
        <taxon>Marasmiineae</taxon>
        <taxon>Omphalotaceae</taxon>
        <taxon>Lentinula</taxon>
    </lineage>
</organism>
<sequence length="1050" mass="118330">MRFRNLLPNARRSLKMQTREGFRSRTRQTLSRNWEFPEAFWNRTWSSFKDGGIIRTKGTEPPNRMIAPRLQTDSTIYRETNSGDIEMQSSETRGITEVEMGKALGPECKALVVYRGWPILDLRTHRTFTLQRRSFSSSKPFNGSPGLIPEASLLRPWRVSLISKIWPRLQGMLMLTRPCESSESMSKSKILMLSSTCFKLDLSSNLSRDLFGKRSSRTSTCPLKNFTLLSTRITTTGTTSRILELAMHWSKRINLSPRKLSLPSLSGAGSSRLGKMEWLKHFLTGRTNLRSSDLPFPTSFETSLMTPLFLFERTTKFGSAIIKVHFGLTIQCEFSLRFWLWFIAPLQLVRRSAKEMHLRLPGQASVLSGLSASIGMGQGVRTLVSMVGATGCVASAEGNTERLIPKSVSQSSSPGELAASQTNNRVLQALRGPKSLSTPLLGTKRGPDDVLYNPRFRRGFVWGNDDTDLVSPTVLFSEKADPLPSPPKQVLSDPETQLALSRHSNFIKIQTPYNVDKLSTLLLLHPNRPFVESVLNGLKHGFWPCHSGEWKDKSEFFDNYPLQPPDEDALKLYRDKEVEAGRWSPPISKLSPGMKLSPMFVVWQGETNKARVVTDQSASGLNDGVSKEDAHVRYDDMHSFGAALRQAKLRHPGRKLILFKDDVKGAFPTLPAHPAWQLKQVVTVDSALHIVRVMVFGGRAIPRTWCAFASLILWILVRKLDIVGLHMYMDDFFGWDFDDICAFFRGRLRPKRQIQLLIFWEYINCPYEDRKQDSGACLKIIGFFIDINIGSISITDSSVNDLVSRINSFLDHPQRKPILRDWLQLAGHINWAFNVLPWGRPALTELYAKVDNKLGMSAGVPLNVAIRESLSWLAHILPKSIGVRFLDDGFWPDSDADMVLWTDASKIGLSFTFAGNGFWYQIASSPQGPIVDIFFLELVAILSAVSHIASLPSPPKKVLLWSDSLDSVQAFNSLSVRNPAHNAPLLAVAGIILQSGIDLRVRHIPGKDNIAADLLSRLLLDDFRRQFPAYRVRPFDPPRDQLPTRWRQCF</sequence>
<dbReference type="InterPro" id="IPR052055">
    <property type="entry name" value="Hepadnavirus_pol/RT"/>
</dbReference>
<evidence type="ECO:0000313" key="1">
    <source>
        <dbReference type="EMBL" id="KAJ3980718.1"/>
    </source>
</evidence>
<proteinExistence type="predicted"/>
<dbReference type="InterPro" id="IPR043502">
    <property type="entry name" value="DNA/RNA_pol_sf"/>
</dbReference>
<dbReference type="EMBL" id="MU802164">
    <property type="protein sequence ID" value="KAJ3980718.1"/>
    <property type="molecule type" value="Genomic_DNA"/>
</dbReference>
<comment type="caution">
    <text evidence="1">The sequence shown here is derived from an EMBL/GenBank/DDBJ whole genome shotgun (WGS) entry which is preliminary data.</text>
</comment>
<dbReference type="AlphaFoldDB" id="A0AA38PRW2"/>
<dbReference type="SUPFAM" id="SSF56672">
    <property type="entry name" value="DNA/RNA polymerases"/>
    <property type="match status" value="1"/>
</dbReference>
<accession>A0AA38PRW2</accession>
<reference evidence="1" key="1">
    <citation type="submission" date="2022-08" db="EMBL/GenBank/DDBJ databases">
        <authorList>
            <consortium name="DOE Joint Genome Institute"/>
            <person name="Min B."/>
            <person name="Riley R."/>
            <person name="Sierra-Patev S."/>
            <person name="Naranjo-Ortiz M."/>
            <person name="Looney B."/>
            <person name="Konkel Z."/>
            <person name="Slot J.C."/>
            <person name="Sakamoto Y."/>
            <person name="Steenwyk J.L."/>
            <person name="Rokas A."/>
            <person name="Carro J."/>
            <person name="Camarero S."/>
            <person name="Ferreira P."/>
            <person name="Molpeceres G."/>
            <person name="Ruiz-Duenas F.J."/>
            <person name="Serrano A."/>
            <person name="Henrissat B."/>
            <person name="Drula E."/>
            <person name="Hughes K.W."/>
            <person name="Mata J.L."/>
            <person name="Ishikawa N.K."/>
            <person name="Vargas-Isla R."/>
            <person name="Ushijima S."/>
            <person name="Smith C.A."/>
            <person name="Ahrendt S."/>
            <person name="Andreopoulos W."/>
            <person name="He G."/>
            <person name="Labutti K."/>
            <person name="Lipzen A."/>
            <person name="Ng V."/>
            <person name="Sandor L."/>
            <person name="Barry K."/>
            <person name="Martinez A.T."/>
            <person name="Xiao Y."/>
            <person name="Gibbons J.G."/>
            <person name="Terashima K."/>
            <person name="Hibbett D.S."/>
            <person name="Grigoriev I.V."/>
        </authorList>
    </citation>
    <scope>NUCLEOTIDE SEQUENCE</scope>
    <source>
        <strain evidence="1">TFB7829</strain>
    </source>
</reference>
<gene>
    <name evidence="1" type="ORF">F5890DRAFT_652671</name>
</gene>
<dbReference type="PANTHER" id="PTHR33050">
    <property type="entry name" value="REVERSE TRANSCRIPTASE DOMAIN-CONTAINING PROTEIN"/>
    <property type="match status" value="1"/>
</dbReference>
<dbReference type="Proteomes" id="UP001163850">
    <property type="component" value="Unassembled WGS sequence"/>
</dbReference>
<evidence type="ECO:0000313" key="2">
    <source>
        <dbReference type="Proteomes" id="UP001163850"/>
    </source>
</evidence>
<protein>
    <recommendedName>
        <fullName evidence="3">Reverse transcriptase domain-containing protein</fullName>
    </recommendedName>
</protein>
<name>A0AA38PRW2_9AGAR</name>
<evidence type="ECO:0008006" key="3">
    <source>
        <dbReference type="Google" id="ProtNLM"/>
    </source>
</evidence>
<dbReference type="PANTHER" id="PTHR33050:SF7">
    <property type="entry name" value="RIBONUCLEASE H"/>
    <property type="match status" value="1"/>
</dbReference>